<protein>
    <submittedName>
        <fullName evidence="1">Uncharacterized protein</fullName>
    </submittedName>
</protein>
<evidence type="ECO:0000313" key="1">
    <source>
        <dbReference type="EMBL" id="KAK7280430.1"/>
    </source>
</evidence>
<gene>
    <name evidence="1" type="ORF">RJT34_25494</name>
</gene>
<sequence>MNKIVEEEEELKDDSVVIDEESFVDSREKREEMRRALDTNAEEGMNFFFIVSGDLEIPKILNQKPSPFPFIFGNLDVKSLIASSLQLGVCPKFPSRTRFPHSFTFSSISNHDIDLSTTDFDLFTTSQEVVLSSNFSSSLDSKPIEENMKDT</sequence>
<dbReference type="EMBL" id="JAYKXN010000006">
    <property type="protein sequence ID" value="KAK7280430.1"/>
    <property type="molecule type" value="Genomic_DNA"/>
</dbReference>
<dbReference type="Proteomes" id="UP001359559">
    <property type="component" value="Unassembled WGS sequence"/>
</dbReference>
<comment type="caution">
    <text evidence="1">The sequence shown here is derived from an EMBL/GenBank/DDBJ whole genome shotgun (WGS) entry which is preliminary data.</text>
</comment>
<proteinExistence type="predicted"/>
<name>A0AAN9FQ27_CLITE</name>
<accession>A0AAN9FQ27</accession>
<keyword evidence="2" id="KW-1185">Reference proteome</keyword>
<dbReference type="AlphaFoldDB" id="A0AAN9FQ27"/>
<evidence type="ECO:0000313" key="2">
    <source>
        <dbReference type="Proteomes" id="UP001359559"/>
    </source>
</evidence>
<reference evidence="1 2" key="1">
    <citation type="submission" date="2024-01" db="EMBL/GenBank/DDBJ databases">
        <title>The genomes of 5 underutilized Papilionoideae crops provide insights into root nodulation and disease resistance.</title>
        <authorList>
            <person name="Yuan L."/>
        </authorList>
    </citation>
    <scope>NUCLEOTIDE SEQUENCE [LARGE SCALE GENOMIC DNA]</scope>
    <source>
        <strain evidence="1">LY-2023</strain>
        <tissue evidence="1">Leaf</tissue>
    </source>
</reference>
<organism evidence="1 2">
    <name type="scientific">Clitoria ternatea</name>
    <name type="common">Butterfly pea</name>
    <dbReference type="NCBI Taxonomy" id="43366"/>
    <lineage>
        <taxon>Eukaryota</taxon>
        <taxon>Viridiplantae</taxon>
        <taxon>Streptophyta</taxon>
        <taxon>Embryophyta</taxon>
        <taxon>Tracheophyta</taxon>
        <taxon>Spermatophyta</taxon>
        <taxon>Magnoliopsida</taxon>
        <taxon>eudicotyledons</taxon>
        <taxon>Gunneridae</taxon>
        <taxon>Pentapetalae</taxon>
        <taxon>rosids</taxon>
        <taxon>fabids</taxon>
        <taxon>Fabales</taxon>
        <taxon>Fabaceae</taxon>
        <taxon>Papilionoideae</taxon>
        <taxon>50 kb inversion clade</taxon>
        <taxon>NPAAA clade</taxon>
        <taxon>indigoferoid/millettioid clade</taxon>
        <taxon>Phaseoleae</taxon>
        <taxon>Clitoria</taxon>
    </lineage>
</organism>